<dbReference type="InterPro" id="IPR004633">
    <property type="entry name" value="NaPi_cotrn-rel/YqeW-like"/>
</dbReference>
<comment type="caution">
    <text evidence="7">The sequence shown here is derived from an EMBL/GenBank/DDBJ whole genome shotgun (WGS) entry which is preliminary data.</text>
</comment>
<evidence type="ECO:0000256" key="1">
    <source>
        <dbReference type="ARBA" id="ARBA00004651"/>
    </source>
</evidence>
<keyword evidence="4 6" id="KW-1133">Transmembrane helix</keyword>
<evidence type="ECO:0000256" key="3">
    <source>
        <dbReference type="ARBA" id="ARBA00022692"/>
    </source>
</evidence>
<organism evidence="7 8">
    <name type="scientific">Pullulanibacillus pueri</name>
    <dbReference type="NCBI Taxonomy" id="1437324"/>
    <lineage>
        <taxon>Bacteria</taxon>
        <taxon>Bacillati</taxon>
        <taxon>Bacillota</taxon>
        <taxon>Bacilli</taxon>
        <taxon>Bacillales</taxon>
        <taxon>Sporolactobacillaceae</taxon>
        <taxon>Pullulanibacillus</taxon>
    </lineage>
</organism>
<reference evidence="7" key="1">
    <citation type="journal article" date="2014" name="Int. J. Syst. Evol. Microbiol.">
        <title>Complete genome sequence of Corynebacterium casei LMG S-19264T (=DSM 44701T), isolated from a smear-ripened cheese.</title>
        <authorList>
            <consortium name="US DOE Joint Genome Institute (JGI-PGF)"/>
            <person name="Walter F."/>
            <person name="Albersmeier A."/>
            <person name="Kalinowski J."/>
            <person name="Ruckert C."/>
        </authorList>
    </citation>
    <scope>NUCLEOTIDE SEQUENCE</scope>
    <source>
        <strain evidence="7">CGMCC 1.12777</strain>
    </source>
</reference>
<feature type="transmembrane region" description="Helical" evidence="6">
    <location>
        <begin position="110"/>
        <end position="143"/>
    </location>
</feature>
<dbReference type="EMBL" id="BMFV01000024">
    <property type="protein sequence ID" value="GGH84952.1"/>
    <property type="molecule type" value="Genomic_DNA"/>
</dbReference>
<dbReference type="GO" id="GO:0005436">
    <property type="term" value="F:sodium:phosphate symporter activity"/>
    <property type="evidence" value="ECO:0007669"/>
    <property type="project" value="InterPro"/>
</dbReference>
<evidence type="ECO:0008006" key="9">
    <source>
        <dbReference type="Google" id="ProtNLM"/>
    </source>
</evidence>
<dbReference type="InterPro" id="IPR003841">
    <property type="entry name" value="Na/Pi_transpt"/>
</dbReference>
<dbReference type="NCBIfam" id="NF037997">
    <property type="entry name" value="Na_Pi_symport"/>
    <property type="match status" value="1"/>
</dbReference>
<feature type="transmembrane region" description="Helical" evidence="6">
    <location>
        <begin position="204"/>
        <end position="227"/>
    </location>
</feature>
<feature type="transmembrane region" description="Helical" evidence="6">
    <location>
        <begin position="275"/>
        <end position="297"/>
    </location>
</feature>
<keyword evidence="3 6" id="KW-0812">Transmembrane</keyword>
<name>A0A8J2ZXK0_9BACL</name>
<dbReference type="GO" id="GO:0005886">
    <property type="term" value="C:plasma membrane"/>
    <property type="evidence" value="ECO:0007669"/>
    <property type="project" value="UniProtKB-SubCell"/>
</dbReference>
<keyword evidence="2" id="KW-1003">Cell membrane</keyword>
<comment type="subcellular location">
    <subcellularLocation>
        <location evidence="1">Cell membrane</location>
        <topology evidence="1">Multi-pass membrane protein</topology>
    </subcellularLocation>
</comment>
<feature type="transmembrane region" description="Helical" evidence="6">
    <location>
        <begin position="46"/>
        <end position="72"/>
    </location>
</feature>
<feature type="transmembrane region" description="Helical" evidence="6">
    <location>
        <begin position="84"/>
        <end position="103"/>
    </location>
</feature>
<dbReference type="PANTHER" id="PTHR10010:SF46">
    <property type="entry name" value="SODIUM-DEPENDENT PHOSPHATE TRANSPORT PROTEIN 2B"/>
    <property type="match status" value="1"/>
</dbReference>
<feature type="transmembrane region" description="Helical" evidence="6">
    <location>
        <begin position="247"/>
        <end position="268"/>
    </location>
</feature>
<protein>
    <recommendedName>
        <fullName evidence="9">Na/Pi cotransporter family protein</fullName>
    </recommendedName>
</protein>
<evidence type="ECO:0000256" key="2">
    <source>
        <dbReference type="ARBA" id="ARBA00022475"/>
    </source>
</evidence>
<accession>A0A8J2ZXK0</accession>
<dbReference type="Proteomes" id="UP000656813">
    <property type="component" value="Unassembled WGS sequence"/>
</dbReference>
<dbReference type="NCBIfam" id="TIGR00704">
    <property type="entry name" value="NaPi_cotrn_rel"/>
    <property type="match status" value="1"/>
</dbReference>
<evidence type="ECO:0000313" key="7">
    <source>
        <dbReference type="EMBL" id="GGH84952.1"/>
    </source>
</evidence>
<feature type="transmembrane region" description="Helical" evidence="6">
    <location>
        <begin position="6"/>
        <end position="26"/>
    </location>
</feature>
<keyword evidence="5 6" id="KW-0472">Membrane</keyword>
<reference evidence="7" key="2">
    <citation type="submission" date="2020-09" db="EMBL/GenBank/DDBJ databases">
        <authorList>
            <person name="Sun Q."/>
            <person name="Zhou Y."/>
        </authorList>
    </citation>
    <scope>NUCLEOTIDE SEQUENCE</scope>
    <source>
        <strain evidence="7">CGMCC 1.12777</strain>
    </source>
</reference>
<sequence length="308" mass="33461">MYQILTSFIIYITIFLFGMTVMKTGFKNISETGIKKLLYHMTDHPIKGLIVGTLSTALLQSSSLVTVIVISLTMTGLLQFRQTIGIILGANIGTTVTGLIATFDIGELKFILLAFGIFLIFLPFQRTFVIGTVLFGIGCIFISMDGFNKLAEPLQSVEVINNILLMVNHSIGASLLFGALFSTLCQSSSATILIAMGFINHGSLALDSAICIMIGANIGTCTTALIACIDSTSAARWTAYTHTLFNLFGAILFVPFISLFTSFILTFVSEPDSQLAYSSIIFNIITALLALPFANLYGQWVERRLKPI</sequence>
<dbReference type="RefSeq" id="WP_188498122.1">
    <property type="nucleotide sequence ID" value="NZ_BMFV01000024.1"/>
</dbReference>
<gene>
    <name evidence="7" type="primary">yqeW</name>
    <name evidence="7" type="ORF">GCM10007096_29210</name>
</gene>
<feature type="transmembrane region" description="Helical" evidence="6">
    <location>
        <begin position="163"/>
        <end position="184"/>
    </location>
</feature>
<dbReference type="AlphaFoldDB" id="A0A8J2ZXK0"/>
<keyword evidence="8" id="KW-1185">Reference proteome</keyword>
<dbReference type="PANTHER" id="PTHR10010">
    <property type="entry name" value="SOLUTE CARRIER FAMILY 34 SODIUM PHOSPHATE , MEMBER 2-RELATED"/>
    <property type="match status" value="1"/>
</dbReference>
<evidence type="ECO:0000313" key="8">
    <source>
        <dbReference type="Proteomes" id="UP000656813"/>
    </source>
</evidence>
<evidence type="ECO:0000256" key="5">
    <source>
        <dbReference type="ARBA" id="ARBA00023136"/>
    </source>
</evidence>
<evidence type="ECO:0000256" key="6">
    <source>
        <dbReference type="SAM" id="Phobius"/>
    </source>
</evidence>
<evidence type="ECO:0000256" key="4">
    <source>
        <dbReference type="ARBA" id="ARBA00022989"/>
    </source>
</evidence>
<dbReference type="GO" id="GO:0044341">
    <property type="term" value="P:sodium-dependent phosphate transport"/>
    <property type="evidence" value="ECO:0007669"/>
    <property type="project" value="InterPro"/>
</dbReference>
<proteinExistence type="predicted"/>
<dbReference type="Pfam" id="PF02690">
    <property type="entry name" value="Na_Pi_cotrans"/>
    <property type="match status" value="2"/>
</dbReference>